<comment type="caution">
    <text evidence="1">The sequence shown here is derived from an EMBL/GenBank/DDBJ whole genome shotgun (WGS) entry which is preliminary data.</text>
</comment>
<accession>A0ACB7P5S5</accession>
<dbReference type="EMBL" id="JAGIZQ010000005">
    <property type="protein sequence ID" value="KAH6627333.1"/>
    <property type="molecule type" value="Genomic_DNA"/>
</dbReference>
<evidence type="ECO:0000313" key="2">
    <source>
        <dbReference type="Proteomes" id="UP000724584"/>
    </source>
</evidence>
<reference evidence="1 2" key="1">
    <citation type="journal article" date="2021" name="Nat. Commun.">
        <title>Genetic determinants of endophytism in the Arabidopsis root mycobiome.</title>
        <authorList>
            <person name="Mesny F."/>
            <person name="Miyauchi S."/>
            <person name="Thiergart T."/>
            <person name="Pickel B."/>
            <person name="Atanasova L."/>
            <person name="Karlsson M."/>
            <person name="Huettel B."/>
            <person name="Barry K.W."/>
            <person name="Haridas S."/>
            <person name="Chen C."/>
            <person name="Bauer D."/>
            <person name="Andreopoulos W."/>
            <person name="Pangilinan J."/>
            <person name="LaButti K."/>
            <person name="Riley R."/>
            <person name="Lipzen A."/>
            <person name="Clum A."/>
            <person name="Drula E."/>
            <person name="Henrissat B."/>
            <person name="Kohler A."/>
            <person name="Grigoriev I.V."/>
            <person name="Martin F.M."/>
            <person name="Hacquard S."/>
        </authorList>
    </citation>
    <scope>NUCLEOTIDE SEQUENCE [LARGE SCALE GENOMIC DNA]</scope>
    <source>
        <strain evidence="1 2">MPI-SDFR-AT-0079</strain>
    </source>
</reference>
<organism evidence="1 2">
    <name type="scientific">Chaetomium tenue</name>
    <dbReference type="NCBI Taxonomy" id="1854479"/>
    <lineage>
        <taxon>Eukaryota</taxon>
        <taxon>Fungi</taxon>
        <taxon>Dikarya</taxon>
        <taxon>Ascomycota</taxon>
        <taxon>Pezizomycotina</taxon>
        <taxon>Sordariomycetes</taxon>
        <taxon>Sordariomycetidae</taxon>
        <taxon>Sordariales</taxon>
        <taxon>Chaetomiaceae</taxon>
        <taxon>Chaetomium</taxon>
    </lineage>
</organism>
<proteinExistence type="predicted"/>
<protein>
    <submittedName>
        <fullName evidence="1">Uncharacterized protein</fullName>
    </submittedName>
</protein>
<dbReference type="Proteomes" id="UP000724584">
    <property type="component" value="Unassembled WGS sequence"/>
</dbReference>
<name>A0ACB7P5S5_9PEZI</name>
<keyword evidence="2" id="KW-1185">Reference proteome</keyword>
<sequence length="126" mass="13918">MTRLAPHPPVVEMRQSKSCNGSGSWAEQAVLKDSVVEACFYLKNTALGLTRVYQRPGSNSAGDPMMIHYTKQRNINEGDLLSECVNAEIWLIDNCRGNNQDSRGGFVTWSNGNRSGVDPQTHNCNC</sequence>
<evidence type="ECO:0000313" key="1">
    <source>
        <dbReference type="EMBL" id="KAH6627333.1"/>
    </source>
</evidence>
<gene>
    <name evidence="1" type="ORF">F5144DRAFT_593589</name>
</gene>